<evidence type="ECO:0000313" key="2">
    <source>
        <dbReference type="EMBL" id="SNZ11201.1"/>
    </source>
</evidence>
<keyword evidence="2" id="KW-0808">Transferase</keyword>
<dbReference type="GO" id="GO:0006412">
    <property type="term" value="P:translation"/>
    <property type="evidence" value="ECO:0007669"/>
    <property type="project" value="UniProtKB-UniRule"/>
</dbReference>
<sequence>MVDIKTVEKTAHLARIQLKEEEKEVLGKQFLDILAFVEQLQEVNTEGIEPYQHSMCTPMREDLPGECLSQEDAVFNAPQKEKGFFVVPRVVEV</sequence>
<comment type="catalytic activity">
    <reaction evidence="1">
        <text>L-glutamyl-tRNA(Gln) + L-glutamine + ATP + H2O = L-glutaminyl-tRNA(Gln) + L-glutamate + ADP + phosphate + H(+)</text>
        <dbReference type="Rhea" id="RHEA:17521"/>
        <dbReference type="Rhea" id="RHEA-COMP:9681"/>
        <dbReference type="Rhea" id="RHEA-COMP:9684"/>
        <dbReference type="ChEBI" id="CHEBI:15377"/>
        <dbReference type="ChEBI" id="CHEBI:15378"/>
        <dbReference type="ChEBI" id="CHEBI:29985"/>
        <dbReference type="ChEBI" id="CHEBI:30616"/>
        <dbReference type="ChEBI" id="CHEBI:43474"/>
        <dbReference type="ChEBI" id="CHEBI:58359"/>
        <dbReference type="ChEBI" id="CHEBI:78520"/>
        <dbReference type="ChEBI" id="CHEBI:78521"/>
        <dbReference type="ChEBI" id="CHEBI:456216"/>
    </reaction>
</comment>
<dbReference type="RefSeq" id="WP_096600122.1">
    <property type="nucleotide sequence ID" value="NZ_OBEN01000001.1"/>
</dbReference>
<dbReference type="EC" id="6.3.5.-" evidence="1"/>
<evidence type="ECO:0000313" key="3">
    <source>
        <dbReference type="Proteomes" id="UP000218627"/>
    </source>
</evidence>
<organism evidence="2 3">
    <name type="scientific">Hydrogenobacter hydrogenophilus</name>
    <dbReference type="NCBI Taxonomy" id="35835"/>
    <lineage>
        <taxon>Bacteria</taxon>
        <taxon>Pseudomonadati</taxon>
        <taxon>Aquificota</taxon>
        <taxon>Aquificia</taxon>
        <taxon>Aquificales</taxon>
        <taxon>Aquificaceae</taxon>
        <taxon>Hydrogenobacter</taxon>
    </lineage>
</organism>
<dbReference type="InterPro" id="IPR003837">
    <property type="entry name" value="GatC"/>
</dbReference>
<dbReference type="HAMAP" id="MF_00122">
    <property type="entry name" value="GatC"/>
    <property type="match status" value="1"/>
</dbReference>
<keyword evidence="1" id="KW-0547">Nucleotide-binding</keyword>
<dbReference type="Pfam" id="PF02686">
    <property type="entry name" value="GatC"/>
    <property type="match status" value="1"/>
</dbReference>
<proteinExistence type="inferred from homology"/>
<dbReference type="NCBIfam" id="TIGR00135">
    <property type="entry name" value="gatC"/>
    <property type="match status" value="1"/>
</dbReference>
<comment type="catalytic activity">
    <reaction evidence="1">
        <text>L-aspartyl-tRNA(Asn) + L-glutamine + ATP + H2O = L-asparaginyl-tRNA(Asn) + L-glutamate + ADP + phosphate + 2 H(+)</text>
        <dbReference type="Rhea" id="RHEA:14513"/>
        <dbReference type="Rhea" id="RHEA-COMP:9674"/>
        <dbReference type="Rhea" id="RHEA-COMP:9677"/>
        <dbReference type="ChEBI" id="CHEBI:15377"/>
        <dbReference type="ChEBI" id="CHEBI:15378"/>
        <dbReference type="ChEBI" id="CHEBI:29985"/>
        <dbReference type="ChEBI" id="CHEBI:30616"/>
        <dbReference type="ChEBI" id="CHEBI:43474"/>
        <dbReference type="ChEBI" id="CHEBI:58359"/>
        <dbReference type="ChEBI" id="CHEBI:78515"/>
        <dbReference type="ChEBI" id="CHEBI:78516"/>
        <dbReference type="ChEBI" id="CHEBI:456216"/>
    </reaction>
</comment>
<keyword evidence="1" id="KW-0648">Protein biosynthesis</keyword>
<dbReference type="SUPFAM" id="SSF141000">
    <property type="entry name" value="Glu-tRNAGln amidotransferase C subunit"/>
    <property type="match status" value="1"/>
</dbReference>
<comment type="similarity">
    <text evidence="1">Belongs to the GatC family.</text>
</comment>
<keyword evidence="3" id="KW-1185">Reference proteome</keyword>
<dbReference type="AlphaFoldDB" id="A0A285NU55"/>
<comment type="function">
    <text evidence="1">Allows the formation of correctly charged Asn-tRNA(Asn) or Gln-tRNA(Gln) through the transamidation of misacylated Asp-tRNA(Asn) or Glu-tRNA(Gln) in organisms which lack either or both of asparaginyl-tRNA or glutaminyl-tRNA synthetases. The reaction takes place in the presence of glutamine and ATP through an activated phospho-Asp-tRNA(Asn) or phospho-Glu-tRNA(Gln).</text>
</comment>
<evidence type="ECO:0000256" key="1">
    <source>
        <dbReference type="HAMAP-Rule" id="MF_00122"/>
    </source>
</evidence>
<dbReference type="GO" id="GO:0050567">
    <property type="term" value="F:glutaminyl-tRNA synthase (glutamine-hydrolyzing) activity"/>
    <property type="evidence" value="ECO:0007669"/>
    <property type="project" value="UniProtKB-UniRule"/>
</dbReference>
<reference evidence="3" key="1">
    <citation type="submission" date="2017-09" db="EMBL/GenBank/DDBJ databases">
        <authorList>
            <person name="Varghese N."/>
            <person name="Submissions S."/>
        </authorList>
    </citation>
    <scope>NUCLEOTIDE SEQUENCE [LARGE SCALE GENOMIC DNA]</scope>
    <source>
        <strain evidence="3">DSM 2913</strain>
    </source>
</reference>
<name>A0A285NU55_9AQUI</name>
<dbReference type="GO" id="GO:0050566">
    <property type="term" value="F:asparaginyl-tRNA synthase (glutamine-hydrolyzing) activity"/>
    <property type="evidence" value="ECO:0007669"/>
    <property type="project" value="RHEA"/>
</dbReference>
<accession>A0A285NU55</accession>
<dbReference type="PANTHER" id="PTHR15004">
    <property type="entry name" value="GLUTAMYL-TRNA(GLN) AMIDOTRANSFERASE SUBUNIT C, MITOCHONDRIAL"/>
    <property type="match status" value="1"/>
</dbReference>
<dbReference type="OrthoDB" id="9813938at2"/>
<dbReference type="InterPro" id="IPR036113">
    <property type="entry name" value="Asp/Glu-ADT_sf_sub_c"/>
</dbReference>
<dbReference type="Gene3D" id="1.10.20.60">
    <property type="entry name" value="Glu-tRNAGln amidotransferase C subunit, N-terminal domain"/>
    <property type="match status" value="1"/>
</dbReference>
<keyword evidence="1" id="KW-0067">ATP-binding</keyword>
<comment type="subunit">
    <text evidence="1">Heterotrimer of A, B and C subunits.</text>
</comment>
<gene>
    <name evidence="1" type="primary">gatC</name>
    <name evidence="2" type="ORF">SAMN06265353_0168</name>
</gene>
<dbReference type="GO" id="GO:0005524">
    <property type="term" value="F:ATP binding"/>
    <property type="evidence" value="ECO:0007669"/>
    <property type="project" value="UniProtKB-KW"/>
</dbReference>
<dbReference type="Proteomes" id="UP000218627">
    <property type="component" value="Unassembled WGS sequence"/>
</dbReference>
<protein>
    <recommendedName>
        <fullName evidence="1">Aspartyl/glutamyl-tRNA(Asn/Gln) amidotransferase subunit C</fullName>
        <shortName evidence="1">Asp/Glu-ADT subunit C</shortName>
        <ecNumber evidence="1">6.3.5.-</ecNumber>
    </recommendedName>
</protein>
<dbReference type="GO" id="GO:0006450">
    <property type="term" value="P:regulation of translational fidelity"/>
    <property type="evidence" value="ECO:0007669"/>
    <property type="project" value="InterPro"/>
</dbReference>
<dbReference type="EMBL" id="OBEN01000001">
    <property type="protein sequence ID" value="SNZ11201.1"/>
    <property type="molecule type" value="Genomic_DNA"/>
</dbReference>
<dbReference type="GO" id="GO:0070681">
    <property type="term" value="P:glutaminyl-tRNAGln biosynthesis via transamidation"/>
    <property type="evidence" value="ECO:0007669"/>
    <property type="project" value="TreeGrafter"/>
</dbReference>
<dbReference type="GO" id="GO:0016740">
    <property type="term" value="F:transferase activity"/>
    <property type="evidence" value="ECO:0007669"/>
    <property type="project" value="UniProtKB-KW"/>
</dbReference>
<dbReference type="PANTHER" id="PTHR15004:SF0">
    <property type="entry name" value="GLUTAMYL-TRNA(GLN) AMIDOTRANSFERASE SUBUNIT C, MITOCHONDRIAL"/>
    <property type="match status" value="1"/>
</dbReference>
<keyword evidence="1" id="KW-0436">Ligase</keyword>